<evidence type="ECO:0000256" key="6">
    <source>
        <dbReference type="SAM" id="MobiDB-lite"/>
    </source>
</evidence>
<name>A0A7W7ZEI1_9BACT</name>
<dbReference type="Pfam" id="PF04542">
    <property type="entry name" value="Sigma70_r2"/>
    <property type="match status" value="1"/>
</dbReference>
<dbReference type="InterPro" id="IPR036388">
    <property type="entry name" value="WH-like_DNA-bd_sf"/>
</dbReference>
<dbReference type="AlphaFoldDB" id="A0A7W7ZEI1"/>
<keyword evidence="3" id="KW-0731">Sigma factor</keyword>
<dbReference type="GO" id="GO:0016987">
    <property type="term" value="F:sigma factor activity"/>
    <property type="evidence" value="ECO:0007669"/>
    <property type="project" value="UniProtKB-KW"/>
</dbReference>
<dbReference type="Gene3D" id="1.10.1740.10">
    <property type="match status" value="1"/>
</dbReference>
<dbReference type="Gene3D" id="1.10.10.10">
    <property type="entry name" value="Winged helix-like DNA-binding domain superfamily/Winged helix DNA-binding domain"/>
    <property type="match status" value="1"/>
</dbReference>
<dbReference type="RefSeq" id="WP_246409143.1">
    <property type="nucleotide sequence ID" value="NZ_JACHIP010000004.1"/>
</dbReference>
<keyword evidence="4" id="KW-0238">DNA-binding</keyword>
<evidence type="ECO:0000256" key="4">
    <source>
        <dbReference type="ARBA" id="ARBA00023125"/>
    </source>
</evidence>
<evidence type="ECO:0000256" key="3">
    <source>
        <dbReference type="ARBA" id="ARBA00023082"/>
    </source>
</evidence>
<dbReference type="SUPFAM" id="SSF88946">
    <property type="entry name" value="Sigma2 domain of RNA polymerase sigma factors"/>
    <property type="match status" value="1"/>
</dbReference>
<protein>
    <submittedName>
        <fullName evidence="9">RNA polymerase sigma-70 factor (ECF subfamily)</fullName>
    </submittedName>
</protein>
<dbReference type="PANTHER" id="PTHR43133:SF8">
    <property type="entry name" value="RNA POLYMERASE SIGMA FACTOR HI_1459-RELATED"/>
    <property type="match status" value="1"/>
</dbReference>
<sequence>MNVEALGLTPDGEFALQTTSPPVSSRASRVSPFALALGAQPALLRNSATLPVESLPAMPKIGTHSEERHQRSGRGGKLTQAQMDARALQRTEDDELIREAQRGERAAFDSLVRRYDQSVLRLALHMLGNEQDAQDVHQEAFIKAYRHLGNFRFECSFYTWLYRIVTNLCLDQLRRRKSRREDPATVLDASGDEMDLMANVPDTRAMANPGRELERKAMSESISDALNQLTPRERTVFELKHYQGLKLRTIGDMLNTTEETAKNTLFRATRKLRLNLANVR</sequence>
<dbReference type="SUPFAM" id="SSF88659">
    <property type="entry name" value="Sigma3 and sigma4 domains of RNA polymerase sigma factors"/>
    <property type="match status" value="1"/>
</dbReference>
<dbReference type="Pfam" id="PF08281">
    <property type="entry name" value="Sigma70_r4_2"/>
    <property type="match status" value="1"/>
</dbReference>
<feature type="region of interest" description="Disordered" evidence="6">
    <location>
        <begin position="59"/>
        <end position="95"/>
    </location>
</feature>
<evidence type="ECO:0000256" key="1">
    <source>
        <dbReference type="ARBA" id="ARBA00010641"/>
    </source>
</evidence>
<organism evidence="9 10">
    <name type="scientific">Granulicella aggregans</name>
    <dbReference type="NCBI Taxonomy" id="474949"/>
    <lineage>
        <taxon>Bacteria</taxon>
        <taxon>Pseudomonadati</taxon>
        <taxon>Acidobacteriota</taxon>
        <taxon>Terriglobia</taxon>
        <taxon>Terriglobales</taxon>
        <taxon>Acidobacteriaceae</taxon>
        <taxon>Granulicella</taxon>
    </lineage>
</organism>
<reference evidence="9 10" key="1">
    <citation type="submission" date="2020-08" db="EMBL/GenBank/DDBJ databases">
        <title>Genomic Encyclopedia of Type Strains, Phase IV (KMG-V): Genome sequencing to study the core and pangenomes of soil and plant-associated prokaryotes.</title>
        <authorList>
            <person name="Whitman W."/>
        </authorList>
    </citation>
    <scope>NUCLEOTIDE SEQUENCE [LARGE SCALE GENOMIC DNA]</scope>
    <source>
        <strain evidence="9 10">M8UP14</strain>
    </source>
</reference>
<evidence type="ECO:0000256" key="2">
    <source>
        <dbReference type="ARBA" id="ARBA00023015"/>
    </source>
</evidence>
<comment type="similarity">
    <text evidence="1">Belongs to the sigma-70 factor family. ECF subfamily.</text>
</comment>
<keyword evidence="2" id="KW-0805">Transcription regulation</keyword>
<keyword evidence="10" id="KW-1185">Reference proteome</keyword>
<feature type="domain" description="RNA polymerase sigma-70 region 2" evidence="7">
    <location>
        <begin position="111"/>
        <end position="178"/>
    </location>
</feature>
<gene>
    <name evidence="9" type="ORF">HDF16_003148</name>
</gene>
<dbReference type="GO" id="GO:0006352">
    <property type="term" value="P:DNA-templated transcription initiation"/>
    <property type="evidence" value="ECO:0007669"/>
    <property type="project" value="InterPro"/>
</dbReference>
<dbReference type="InterPro" id="IPR007627">
    <property type="entry name" value="RNA_pol_sigma70_r2"/>
</dbReference>
<comment type="caution">
    <text evidence="9">The sequence shown here is derived from an EMBL/GenBank/DDBJ whole genome shotgun (WGS) entry which is preliminary data.</text>
</comment>
<evidence type="ECO:0000313" key="9">
    <source>
        <dbReference type="EMBL" id="MBB5058434.1"/>
    </source>
</evidence>
<dbReference type="CDD" id="cd06171">
    <property type="entry name" value="Sigma70_r4"/>
    <property type="match status" value="1"/>
</dbReference>
<keyword evidence="5" id="KW-0804">Transcription</keyword>
<feature type="region of interest" description="Disordered" evidence="6">
    <location>
        <begin position="1"/>
        <end position="26"/>
    </location>
</feature>
<evidence type="ECO:0000256" key="5">
    <source>
        <dbReference type="ARBA" id="ARBA00023163"/>
    </source>
</evidence>
<dbReference type="InterPro" id="IPR013324">
    <property type="entry name" value="RNA_pol_sigma_r3/r4-like"/>
</dbReference>
<evidence type="ECO:0000259" key="7">
    <source>
        <dbReference type="Pfam" id="PF04542"/>
    </source>
</evidence>
<dbReference type="EMBL" id="JACHIP010000004">
    <property type="protein sequence ID" value="MBB5058434.1"/>
    <property type="molecule type" value="Genomic_DNA"/>
</dbReference>
<dbReference type="InterPro" id="IPR039425">
    <property type="entry name" value="RNA_pol_sigma-70-like"/>
</dbReference>
<proteinExistence type="inferred from homology"/>
<dbReference type="PANTHER" id="PTHR43133">
    <property type="entry name" value="RNA POLYMERASE ECF-TYPE SIGMA FACTO"/>
    <property type="match status" value="1"/>
</dbReference>
<dbReference type="NCBIfam" id="TIGR02937">
    <property type="entry name" value="sigma70-ECF"/>
    <property type="match status" value="1"/>
</dbReference>
<evidence type="ECO:0000259" key="8">
    <source>
        <dbReference type="Pfam" id="PF08281"/>
    </source>
</evidence>
<evidence type="ECO:0000313" key="10">
    <source>
        <dbReference type="Proteomes" id="UP000540989"/>
    </source>
</evidence>
<dbReference type="InterPro" id="IPR014284">
    <property type="entry name" value="RNA_pol_sigma-70_dom"/>
</dbReference>
<feature type="domain" description="RNA polymerase sigma factor 70 region 4 type 2" evidence="8">
    <location>
        <begin position="220"/>
        <end position="272"/>
    </location>
</feature>
<dbReference type="Proteomes" id="UP000540989">
    <property type="component" value="Unassembled WGS sequence"/>
</dbReference>
<dbReference type="InterPro" id="IPR013325">
    <property type="entry name" value="RNA_pol_sigma_r2"/>
</dbReference>
<dbReference type="InterPro" id="IPR013249">
    <property type="entry name" value="RNA_pol_sigma70_r4_t2"/>
</dbReference>
<accession>A0A7W7ZEI1</accession>
<dbReference type="GO" id="GO:0003677">
    <property type="term" value="F:DNA binding"/>
    <property type="evidence" value="ECO:0007669"/>
    <property type="project" value="UniProtKB-KW"/>
</dbReference>